<dbReference type="OrthoDB" id="7772743at2759"/>
<dbReference type="InterPro" id="IPR005804">
    <property type="entry name" value="FA_desaturase_dom"/>
</dbReference>
<name>A0A0K2UWP7_LEPSM</name>
<dbReference type="PANTHER" id="PTHR19353:SF75">
    <property type="entry name" value="FATTY ACID DESATURASE, PUTATIVE-RELATED"/>
    <property type="match status" value="1"/>
</dbReference>
<proteinExistence type="predicted"/>
<dbReference type="SUPFAM" id="SSF55856">
    <property type="entry name" value="Cytochrome b5-like heme/steroid binding domain"/>
    <property type="match status" value="1"/>
</dbReference>
<dbReference type="Gene3D" id="3.10.120.10">
    <property type="entry name" value="Cytochrome b5-like heme/steroid binding domain"/>
    <property type="match status" value="1"/>
</dbReference>
<dbReference type="EMBL" id="HACA01025139">
    <property type="protein sequence ID" value="CDW42500.1"/>
    <property type="molecule type" value="Transcribed_RNA"/>
</dbReference>
<keyword evidence="1" id="KW-0472">Membrane</keyword>
<dbReference type="PANTHER" id="PTHR19353">
    <property type="entry name" value="FATTY ACID DESATURASE 2"/>
    <property type="match status" value="1"/>
</dbReference>
<dbReference type="PIRSF" id="PIRSF015921">
    <property type="entry name" value="FA_sphinglp_des"/>
    <property type="match status" value="1"/>
</dbReference>
<evidence type="ECO:0000259" key="2">
    <source>
        <dbReference type="PROSITE" id="PS50255"/>
    </source>
</evidence>
<keyword evidence="1" id="KW-1133">Transmembrane helix</keyword>
<accession>A0A0K2UWP7</accession>
<sequence length="439" mass="50358">MAPSITTTETIETLKVDTKSKTKPIIGQNSLQVENKIYDAEELARIHPGGKLFVKAFAGRDATTAFLSYHRKKFPHNKVSFALEGIDPTVSEKDIRDVDEDYLELCRRVHRVIPRHKTFAPWHYFVKIFALMIITLFLEYNMHYTGAYTWYYASSIGLCYALIGLNIQHDGNHGAVSSKPWLNRLAGLSMNFIGHSSVDWVHQHDVQHHIYTNDVDLDPDIDGTPLYRLNPLKPLLKIHGLQYIYYFMIINLYGVTVSFFTLSNVIQGMHFTSLSTLAQKYWKLEALGPMLLILRMYIIPIIRVPSIWTVLNIFLLMGTFGQYVAFFFILSHNYVGVHHTQGETKTKSFIYKQVACSSNVGGKLLCFFNGGLNYQIEHHLFPRMCHVHYPTVAPIVRQFCKEKSIPYNHFPTITENFVSTAEHLLGLGTEIKPTTMKFL</sequence>
<feature type="transmembrane region" description="Helical" evidence="1">
    <location>
        <begin position="309"/>
        <end position="330"/>
    </location>
</feature>
<organism evidence="3">
    <name type="scientific">Lepeophtheirus salmonis</name>
    <name type="common">Salmon louse</name>
    <name type="synonym">Caligus salmonis</name>
    <dbReference type="NCBI Taxonomy" id="72036"/>
    <lineage>
        <taxon>Eukaryota</taxon>
        <taxon>Metazoa</taxon>
        <taxon>Ecdysozoa</taxon>
        <taxon>Arthropoda</taxon>
        <taxon>Crustacea</taxon>
        <taxon>Multicrustacea</taxon>
        <taxon>Hexanauplia</taxon>
        <taxon>Copepoda</taxon>
        <taxon>Siphonostomatoida</taxon>
        <taxon>Caligidae</taxon>
        <taxon>Lepeophtheirus</taxon>
    </lineage>
</organism>
<feature type="transmembrane region" description="Helical" evidence="1">
    <location>
        <begin position="286"/>
        <end position="302"/>
    </location>
</feature>
<evidence type="ECO:0000313" key="3">
    <source>
        <dbReference type="EMBL" id="CDW42500.1"/>
    </source>
</evidence>
<dbReference type="KEGG" id="lsm:121124369"/>
<dbReference type="GO" id="GO:0006629">
    <property type="term" value="P:lipid metabolic process"/>
    <property type="evidence" value="ECO:0007669"/>
    <property type="project" value="InterPro"/>
</dbReference>
<keyword evidence="1" id="KW-0812">Transmembrane</keyword>
<evidence type="ECO:0000256" key="1">
    <source>
        <dbReference type="SAM" id="Phobius"/>
    </source>
</evidence>
<feature type="transmembrane region" description="Helical" evidence="1">
    <location>
        <begin position="243"/>
        <end position="266"/>
    </location>
</feature>
<dbReference type="AlphaFoldDB" id="A0A0K2UWP7"/>
<dbReference type="Pfam" id="PF00487">
    <property type="entry name" value="FA_desaturase"/>
    <property type="match status" value="1"/>
</dbReference>
<dbReference type="RefSeq" id="XP_040575455.1">
    <property type="nucleotide sequence ID" value="XM_040719521.2"/>
</dbReference>
<dbReference type="InterPro" id="IPR012171">
    <property type="entry name" value="Fatty_acid_desaturase"/>
</dbReference>
<reference evidence="3" key="1">
    <citation type="submission" date="2014-05" db="EMBL/GenBank/DDBJ databases">
        <authorList>
            <person name="Chronopoulou M."/>
        </authorList>
    </citation>
    <scope>NUCLEOTIDE SEQUENCE</scope>
    <source>
        <tissue evidence="3">Whole organism</tissue>
    </source>
</reference>
<dbReference type="PROSITE" id="PS50255">
    <property type="entry name" value="CYTOCHROME_B5_2"/>
    <property type="match status" value="1"/>
</dbReference>
<dbReference type="Pfam" id="PF00173">
    <property type="entry name" value="Cyt-b5"/>
    <property type="match status" value="1"/>
</dbReference>
<dbReference type="InterPro" id="IPR001199">
    <property type="entry name" value="Cyt_B5-like_heme/steroid-bd"/>
</dbReference>
<dbReference type="GeneID" id="121124369"/>
<dbReference type="GO" id="GO:0016020">
    <property type="term" value="C:membrane"/>
    <property type="evidence" value="ECO:0007669"/>
    <property type="project" value="TreeGrafter"/>
</dbReference>
<dbReference type="CDD" id="cd03506">
    <property type="entry name" value="Delta6-FADS-like"/>
    <property type="match status" value="1"/>
</dbReference>
<protein>
    <recommendedName>
        <fullName evidence="2">Cytochrome b5 heme-binding domain-containing protein</fullName>
    </recommendedName>
</protein>
<feature type="transmembrane region" description="Helical" evidence="1">
    <location>
        <begin position="148"/>
        <end position="167"/>
    </location>
</feature>
<dbReference type="GO" id="GO:0016717">
    <property type="term" value="F:oxidoreductase activity, acting on paired donors, with oxidation of a pair of donors resulting in the reduction of molecular oxygen to two molecules of water"/>
    <property type="evidence" value="ECO:0007669"/>
    <property type="project" value="TreeGrafter"/>
</dbReference>
<dbReference type="InterPro" id="IPR036400">
    <property type="entry name" value="Cyt_B5-like_heme/steroid_sf"/>
</dbReference>
<feature type="transmembrane region" description="Helical" evidence="1">
    <location>
        <begin position="124"/>
        <end position="142"/>
    </location>
</feature>
<feature type="domain" description="Cytochrome b5 heme-binding" evidence="2">
    <location>
        <begin position="33"/>
        <end position="99"/>
    </location>
</feature>